<feature type="domain" description="RES" evidence="2">
    <location>
        <begin position="83"/>
        <end position="158"/>
    </location>
</feature>
<dbReference type="EMBL" id="QVQT01000003">
    <property type="protein sequence ID" value="RFU17140.1"/>
    <property type="molecule type" value="Genomic_DNA"/>
</dbReference>
<gene>
    <name evidence="3" type="ORF">D0Y96_10640</name>
</gene>
<dbReference type="RefSeq" id="WP_117299484.1">
    <property type="nucleotide sequence ID" value="NZ_QVQT02000003.1"/>
</dbReference>
<feature type="signal peptide" evidence="1">
    <location>
        <begin position="1"/>
        <end position="22"/>
    </location>
</feature>
<keyword evidence="4" id="KW-1185">Reference proteome</keyword>
<comment type="caution">
    <text evidence="3">The sequence shown here is derived from an EMBL/GenBank/DDBJ whole genome shotgun (WGS) entry which is preliminary data.</text>
</comment>
<name>A0A372IQ99_9BACT</name>
<evidence type="ECO:0000313" key="3">
    <source>
        <dbReference type="EMBL" id="RFU17140.1"/>
    </source>
</evidence>
<dbReference type="OrthoDB" id="9789501at2"/>
<evidence type="ECO:0000313" key="4">
    <source>
        <dbReference type="Proteomes" id="UP000264702"/>
    </source>
</evidence>
<sequence>MKKLACLIIFLECILLMPLASAQARDAVVGVNLLNHPEQLTPQEQDTILDNMKNAGVRVIRAGIINNDQYLDFIQRVYAHGIKIALLRIEGPDINMPSIEVQELPENWRTRLEATRDLGTIWLESNESVLLRIPSVIVPKTMNYLFNPSHKQASEFRILETITYG</sequence>
<feature type="chain" id="PRO_5016697578" description="RES domain-containing protein" evidence="1">
    <location>
        <begin position="23"/>
        <end position="165"/>
    </location>
</feature>
<evidence type="ECO:0000259" key="2">
    <source>
        <dbReference type="Pfam" id="PF08808"/>
    </source>
</evidence>
<accession>A0A372IQ99</accession>
<dbReference type="Proteomes" id="UP000264702">
    <property type="component" value="Unassembled WGS sequence"/>
</dbReference>
<reference evidence="3 4" key="1">
    <citation type="submission" date="2018-08" db="EMBL/GenBank/DDBJ databases">
        <title>Acidipila sp. 4G-K13, an acidobacterium isolated from forest soil.</title>
        <authorList>
            <person name="Gao Z.-H."/>
            <person name="Qiu L.-H."/>
        </authorList>
    </citation>
    <scope>NUCLEOTIDE SEQUENCE [LARGE SCALE GENOMIC DNA]</scope>
    <source>
        <strain evidence="3 4">4G-K13</strain>
    </source>
</reference>
<dbReference type="AlphaFoldDB" id="A0A372IQ99"/>
<dbReference type="InterPro" id="IPR014914">
    <property type="entry name" value="RES_dom"/>
</dbReference>
<proteinExistence type="predicted"/>
<dbReference type="Pfam" id="PF08808">
    <property type="entry name" value="RES"/>
    <property type="match status" value="1"/>
</dbReference>
<organism evidence="3 4">
    <name type="scientific">Paracidobacterium acidisoli</name>
    <dbReference type="NCBI Taxonomy" id="2303751"/>
    <lineage>
        <taxon>Bacteria</taxon>
        <taxon>Pseudomonadati</taxon>
        <taxon>Acidobacteriota</taxon>
        <taxon>Terriglobia</taxon>
        <taxon>Terriglobales</taxon>
        <taxon>Acidobacteriaceae</taxon>
        <taxon>Paracidobacterium</taxon>
    </lineage>
</organism>
<evidence type="ECO:0000256" key="1">
    <source>
        <dbReference type="SAM" id="SignalP"/>
    </source>
</evidence>
<protein>
    <recommendedName>
        <fullName evidence="2">RES domain-containing protein</fullName>
    </recommendedName>
</protein>
<keyword evidence="1" id="KW-0732">Signal</keyword>